<evidence type="ECO:0000256" key="4">
    <source>
        <dbReference type="ARBA" id="ARBA00022989"/>
    </source>
</evidence>
<gene>
    <name evidence="8" type="ORF">DCF17_11630</name>
</gene>
<evidence type="ECO:0000256" key="1">
    <source>
        <dbReference type="ARBA" id="ARBA00004141"/>
    </source>
</evidence>
<reference evidence="9" key="1">
    <citation type="submission" date="2018-04" db="EMBL/GenBank/DDBJ databases">
        <authorList>
            <person name="Cornet L."/>
        </authorList>
    </citation>
    <scope>NUCLEOTIDE SEQUENCE [LARGE SCALE GENOMIC DNA]</scope>
</reference>
<organism evidence="8 9">
    <name type="scientific">Shackletoniella antarctica</name>
    <dbReference type="NCBI Taxonomy" id="268115"/>
    <lineage>
        <taxon>Bacteria</taxon>
        <taxon>Bacillati</taxon>
        <taxon>Cyanobacteriota</taxon>
        <taxon>Cyanophyceae</taxon>
        <taxon>Oculatellales</taxon>
        <taxon>Oculatellaceae</taxon>
        <taxon>Shackletoniella</taxon>
    </lineage>
</organism>
<protein>
    <submittedName>
        <fullName evidence="8">EamA family transporter</fullName>
    </submittedName>
</protein>
<dbReference type="InterPro" id="IPR000620">
    <property type="entry name" value="EamA_dom"/>
</dbReference>
<evidence type="ECO:0000313" key="9">
    <source>
        <dbReference type="Proteomes" id="UP000249081"/>
    </source>
</evidence>
<feature type="transmembrane region" description="Helical" evidence="6">
    <location>
        <begin position="217"/>
        <end position="237"/>
    </location>
</feature>
<evidence type="ECO:0000313" key="8">
    <source>
        <dbReference type="EMBL" id="PZO40696.1"/>
    </source>
</evidence>
<dbReference type="PANTHER" id="PTHR32322">
    <property type="entry name" value="INNER MEMBRANE TRANSPORTER"/>
    <property type="match status" value="1"/>
</dbReference>
<feature type="transmembrane region" description="Helical" evidence="6">
    <location>
        <begin position="64"/>
        <end position="83"/>
    </location>
</feature>
<accession>A0A2W4W7E8</accession>
<feature type="transmembrane region" description="Helical" evidence="6">
    <location>
        <begin position="244"/>
        <end position="266"/>
    </location>
</feature>
<evidence type="ECO:0000259" key="7">
    <source>
        <dbReference type="Pfam" id="PF00892"/>
    </source>
</evidence>
<dbReference type="SUPFAM" id="SSF103481">
    <property type="entry name" value="Multidrug resistance efflux transporter EmrE"/>
    <property type="match status" value="2"/>
</dbReference>
<keyword evidence="3 6" id="KW-0812">Transmembrane</keyword>
<dbReference type="EMBL" id="QBMN01000072">
    <property type="protein sequence ID" value="PZO40696.1"/>
    <property type="molecule type" value="Genomic_DNA"/>
</dbReference>
<dbReference type="InterPro" id="IPR050638">
    <property type="entry name" value="AA-Vitamin_Transporters"/>
</dbReference>
<feature type="transmembrane region" description="Helical" evidence="6">
    <location>
        <begin position="272"/>
        <end position="291"/>
    </location>
</feature>
<evidence type="ECO:0000256" key="2">
    <source>
        <dbReference type="ARBA" id="ARBA00007362"/>
    </source>
</evidence>
<dbReference type="Proteomes" id="UP000249081">
    <property type="component" value="Unassembled WGS sequence"/>
</dbReference>
<evidence type="ECO:0000256" key="6">
    <source>
        <dbReference type="SAM" id="Phobius"/>
    </source>
</evidence>
<feature type="transmembrane region" description="Helical" evidence="6">
    <location>
        <begin position="120"/>
        <end position="137"/>
    </location>
</feature>
<feature type="transmembrane region" description="Helical" evidence="6">
    <location>
        <begin position="153"/>
        <end position="175"/>
    </location>
</feature>
<dbReference type="GO" id="GO:0016020">
    <property type="term" value="C:membrane"/>
    <property type="evidence" value="ECO:0007669"/>
    <property type="project" value="UniProtKB-SubCell"/>
</dbReference>
<evidence type="ECO:0000256" key="3">
    <source>
        <dbReference type="ARBA" id="ARBA00022692"/>
    </source>
</evidence>
<comment type="subcellular location">
    <subcellularLocation>
        <location evidence="1">Membrane</location>
        <topology evidence="1">Multi-pass membrane protein</topology>
    </subcellularLocation>
</comment>
<feature type="domain" description="EamA" evidence="7">
    <location>
        <begin position="2"/>
        <end position="136"/>
    </location>
</feature>
<comment type="similarity">
    <text evidence="2">Belongs to the EamA transporter family.</text>
</comment>
<feature type="domain" description="EamA" evidence="7">
    <location>
        <begin position="152"/>
        <end position="290"/>
    </location>
</feature>
<dbReference type="AlphaFoldDB" id="A0A2W4W7E8"/>
<feature type="transmembrane region" description="Helical" evidence="6">
    <location>
        <begin position="31"/>
        <end position="52"/>
    </location>
</feature>
<name>A0A2W4W7E8_9CYAN</name>
<dbReference type="InterPro" id="IPR037185">
    <property type="entry name" value="EmrE-like"/>
</dbReference>
<reference evidence="8 9" key="2">
    <citation type="submission" date="2018-06" db="EMBL/GenBank/DDBJ databases">
        <title>Metagenomic assembly of (sub)arctic Cyanobacteria and their associated microbiome from non-axenic cultures.</title>
        <authorList>
            <person name="Baurain D."/>
        </authorList>
    </citation>
    <scope>NUCLEOTIDE SEQUENCE [LARGE SCALE GENOMIC DNA]</scope>
    <source>
        <strain evidence="8">ULC041bin1</strain>
    </source>
</reference>
<evidence type="ECO:0000256" key="5">
    <source>
        <dbReference type="ARBA" id="ARBA00023136"/>
    </source>
</evidence>
<sequence length="293" mass="29610">MAGELAALTAAFLWALATVMFGRLGKALSPLVLNLAKGAIALILLALTLALVGQSRAGLDRQAVGLLALSGVVGIGLGDTAYFAAINRLGPRRALLLETLAPPLAALLALVFLQEALGPRAWLGMALTLAGVVWVIAERVPGAAGQAKPDSRGIIYGVLAALGQATGAVMSRAVLADTEVAPMWSSLLRLGGGLIIILAILRYQGPVAGPLRSLKSPRLLAGVALAAVLGTYLAIYLQQTALKYAATGVAQALTSTSPLFVLPLAAALGDRVSPRAIAGAVVALVGVGILVNG</sequence>
<keyword evidence="4 6" id="KW-1133">Transmembrane helix</keyword>
<comment type="caution">
    <text evidence="8">The sequence shown here is derived from an EMBL/GenBank/DDBJ whole genome shotgun (WGS) entry which is preliminary data.</text>
</comment>
<dbReference type="Pfam" id="PF00892">
    <property type="entry name" value="EamA"/>
    <property type="match status" value="2"/>
</dbReference>
<feature type="transmembrane region" description="Helical" evidence="6">
    <location>
        <begin position="187"/>
        <end position="205"/>
    </location>
</feature>
<dbReference type="PANTHER" id="PTHR32322:SF2">
    <property type="entry name" value="EAMA DOMAIN-CONTAINING PROTEIN"/>
    <property type="match status" value="1"/>
</dbReference>
<keyword evidence="5 6" id="KW-0472">Membrane</keyword>
<proteinExistence type="inferred from homology"/>